<evidence type="ECO:0000256" key="4">
    <source>
        <dbReference type="PROSITE-ProRule" id="PRU00175"/>
    </source>
</evidence>
<dbReference type="InterPro" id="IPR001841">
    <property type="entry name" value="Znf_RING"/>
</dbReference>
<evidence type="ECO:0000313" key="7">
    <source>
        <dbReference type="Proteomes" id="UP001158576"/>
    </source>
</evidence>
<dbReference type="InterPro" id="IPR017907">
    <property type="entry name" value="Znf_RING_CS"/>
</dbReference>
<feature type="domain" description="RING-type" evidence="5">
    <location>
        <begin position="50"/>
        <end position="91"/>
    </location>
</feature>
<evidence type="ECO:0000256" key="2">
    <source>
        <dbReference type="ARBA" id="ARBA00022771"/>
    </source>
</evidence>
<name>A0ABN7RI11_OIKDI</name>
<keyword evidence="1" id="KW-0479">Metal-binding</keyword>
<keyword evidence="3" id="KW-0862">Zinc</keyword>
<reference evidence="6 7" key="1">
    <citation type="submission" date="2021-04" db="EMBL/GenBank/DDBJ databases">
        <authorList>
            <person name="Bliznina A."/>
        </authorList>
    </citation>
    <scope>NUCLEOTIDE SEQUENCE [LARGE SCALE GENOMIC DNA]</scope>
</reference>
<dbReference type="SMART" id="SM00184">
    <property type="entry name" value="RING"/>
    <property type="match status" value="1"/>
</dbReference>
<dbReference type="Gene3D" id="3.30.40.10">
    <property type="entry name" value="Zinc/RING finger domain, C3HC4 (zinc finger)"/>
    <property type="match status" value="1"/>
</dbReference>
<dbReference type="InterPro" id="IPR013083">
    <property type="entry name" value="Znf_RING/FYVE/PHD"/>
</dbReference>
<dbReference type="PROSITE" id="PS50089">
    <property type="entry name" value="ZF_RING_2"/>
    <property type="match status" value="1"/>
</dbReference>
<organism evidence="6 7">
    <name type="scientific">Oikopleura dioica</name>
    <name type="common">Tunicate</name>
    <dbReference type="NCBI Taxonomy" id="34765"/>
    <lineage>
        <taxon>Eukaryota</taxon>
        <taxon>Metazoa</taxon>
        <taxon>Chordata</taxon>
        <taxon>Tunicata</taxon>
        <taxon>Appendicularia</taxon>
        <taxon>Copelata</taxon>
        <taxon>Oikopleuridae</taxon>
        <taxon>Oikopleura</taxon>
    </lineage>
</organism>
<dbReference type="Proteomes" id="UP001158576">
    <property type="component" value="Chromosome PAR"/>
</dbReference>
<evidence type="ECO:0000313" key="6">
    <source>
        <dbReference type="EMBL" id="CAG5078065.1"/>
    </source>
</evidence>
<proteinExistence type="predicted"/>
<keyword evidence="7" id="KW-1185">Reference proteome</keyword>
<accession>A0ABN7RI11</accession>
<dbReference type="SUPFAM" id="SSF57850">
    <property type="entry name" value="RING/U-box"/>
    <property type="match status" value="1"/>
</dbReference>
<dbReference type="EMBL" id="OU015568">
    <property type="protein sequence ID" value="CAG5078065.1"/>
    <property type="molecule type" value="Genomic_DNA"/>
</dbReference>
<evidence type="ECO:0000259" key="5">
    <source>
        <dbReference type="PROSITE" id="PS50089"/>
    </source>
</evidence>
<dbReference type="PROSITE" id="PS00518">
    <property type="entry name" value="ZF_RING_1"/>
    <property type="match status" value="1"/>
</dbReference>
<evidence type="ECO:0000256" key="1">
    <source>
        <dbReference type="ARBA" id="ARBA00022723"/>
    </source>
</evidence>
<keyword evidence="2 4" id="KW-0863">Zinc-finger</keyword>
<protein>
    <submittedName>
        <fullName evidence="6">Oidioi.mRNA.OKI2018_I69.PAR.g8888.t1.cds</fullName>
    </submittedName>
</protein>
<dbReference type="Pfam" id="PF14634">
    <property type="entry name" value="zf-RING_5"/>
    <property type="match status" value="1"/>
</dbReference>
<sequence>MKIFENIKSPGESFIQFAKSKKPKIEKKKKKIKMPRSEDMDDYTYRFYHCMICYERYDYRNHLEFALTSCGHKMCSSCIASLEKPSCPYCRKEFTAENLLQLRDD</sequence>
<gene>
    <name evidence="6" type="ORF">OKIOD_LOCUS446</name>
</gene>
<evidence type="ECO:0000256" key="3">
    <source>
        <dbReference type="ARBA" id="ARBA00022833"/>
    </source>
</evidence>